<organism evidence="1 2">
    <name type="scientific">Mucilaginibacter phyllosphaerae</name>
    <dbReference type="NCBI Taxonomy" id="1812349"/>
    <lineage>
        <taxon>Bacteria</taxon>
        <taxon>Pseudomonadati</taxon>
        <taxon>Bacteroidota</taxon>
        <taxon>Sphingobacteriia</taxon>
        <taxon>Sphingobacteriales</taxon>
        <taxon>Sphingobacteriaceae</taxon>
        <taxon>Mucilaginibacter</taxon>
    </lineage>
</organism>
<name>A0ABR6IET5_9SPHI</name>
<keyword evidence="2" id="KW-1185">Reference proteome</keyword>
<sequence length="51" mass="5641">MTDPNNNFSPEAVLNFYSGTYPILTTAKINGPEIKRDEIQYSFVSTIGTKG</sequence>
<dbReference type="NCBIfam" id="TIGR03738">
    <property type="entry name" value="PRTRC_C"/>
    <property type="match status" value="1"/>
</dbReference>
<evidence type="ECO:0000313" key="2">
    <source>
        <dbReference type="Proteomes" id="UP000583101"/>
    </source>
</evidence>
<dbReference type="InterPro" id="IPR032866">
    <property type="entry name" value="Prok_Ub"/>
</dbReference>
<dbReference type="EMBL" id="JACIEG010000009">
    <property type="protein sequence ID" value="MBB3971271.1"/>
    <property type="molecule type" value="Genomic_DNA"/>
</dbReference>
<reference evidence="1 2" key="1">
    <citation type="submission" date="2020-08" db="EMBL/GenBank/DDBJ databases">
        <title>Genomic Encyclopedia of Type Strains, Phase IV (KMG-IV): sequencing the most valuable type-strain genomes for metagenomic binning, comparative biology and taxonomic classification.</title>
        <authorList>
            <person name="Goeker M."/>
        </authorList>
    </citation>
    <scope>NUCLEOTIDE SEQUENCE [LARGE SCALE GENOMIC DNA]</scope>
    <source>
        <strain evidence="1 2">DSM 100995</strain>
    </source>
</reference>
<dbReference type="Pfam" id="PF14454">
    <property type="entry name" value="Prok_Ub"/>
    <property type="match status" value="1"/>
</dbReference>
<gene>
    <name evidence="1" type="ORF">GGR35_003899</name>
</gene>
<comment type="caution">
    <text evidence="1">The sequence shown here is derived from an EMBL/GenBank/DDBJ whole genome shotgun (WGS) entry which is preliminary data.</text>
</comment>
<accession>A0ABR6IET5</accession>
<dbReference type="InterPro" id="IPR022289">
    <property type="entry name" value="PRTRC_protein-C"/>
</dbReference>
<protein>
    <submittedName>
        <fullName evidence="1">PRTRC genetic system protein C</fullName>
    </submittedName>
</protein>
<dbReference type="Proteomes" id="UP000583101">
    <property type="component" value="Unassembled WGS sequence"/>
</dbReference>
<proteinExistence type="predicted"/>
<evidence type="ECO:0000313" key="1">
    <source>
        <dbReference type="EMBL" id="MBB3971271.1"/>
    </source>
</evidence>